<evidence type="ECO:0000259" key="4">
    <source>
        <dbReference type="SMART" id="SM00047"/>
    </source>
</evidence>
<dbReference type="InterPro" id="IPR002901">
    <property type="entry name" value="MGlyc_endo_b_GlcNAc-like_dom"/>
</dbReference>
<name>A0ABM8IA61_9FIRM</name>
<feature type="chain" id="PRO_5045625588" description="Mannosyl-glycoprotein endo-beta-N-acetylglucosamidase-like domain-containing protein" evidence="3">
    <location>
        <begin position="28"/>
        <end position="863"/>
    </location>
</feature>
<accession>A0ABM8IA61</accession>
<keyword evidence="3" id="KW-0732">Signal</keyword>
<dbReference type="EMBL" id="AP027742">
    <property type="protein sequence ID" value="BDZ77032.1"/>
    <property type="molecule type" value="Genomic_DNA"/>
</dbReference>
<feature type="domain" description="Mannosyl-glycoprotein endo-beta-N-acetylglucosamidase-like" evidence="4">
    <location>
        <begin position="312"/>
        <end position="449"/>
    </location>
</feature>
<organism evidence="5 6">
    <name type="scientific">Claveliimonas bilis</name>
    <dbReference type="NCBI Taxonomy" id="3028070"/>
    <lineage>
        <taxon>Bacteria</taxon>
        <taxon>Bacillati</taxon>
        <taxon>Bacillota</taxon>
        <taxon>Clostridia</taxon>
        <taxon>Lachnospirales</taxon>
        <taxon>Lachnospiraceae</taxon>
        <taxon>Claveliimonas</taxon>
    </lineage>
</organism>
<dbReference type="RefSeq" id="WP_316266673.1">
    <property type="nucleotide sequence ID" value="NZ_AP027742.1"/>
</dbReference>
<evidence type="ECO:0000256" key="2">
    <source>
        <dbReference type="SAM" id="MobiDB-lite"/>
    </source>
</evidence>
<feature type="compositionally biased region" description="Polar residues" evidence="2">
    <location>
        <begin position="34"/>
        <end position="49"/>
    </location>
</feature>
<dbReference type="PANTHER" id="PTHR33308">
    <property type="entry name" value="PEPTIDOGLYCAN HYDROLASE FLGJ"/>
    <property type="match status" value="1"/>
</dbReference>
<reference evidence="6" key="1">
    <citation type="journal article" date="2023" name="Int. J. Syst. Evol. Microbiol.">
        <title>Claveliimonas bilis gen. nov., sp. nov., deoxycholic acid-producing bacteria isolated from human faeces, and reclassification of Sellimonas monacensis Zenner et al. 2021 as Claveliimonas monacensis comb. nov.</title>
        <authorList>
            <person name="Hisatomi A."/>
            <person name="Kastawa N.W.E.P.G."/>
            <person name="Song I."/>
            <person name="Ohkuma M."/>
            <person name="Fukiya S."/>
            <person name="Sakamoto M."/>
        </authorList>
    </citation>
    <scope>NUCLEOTIDE SEQUENCE [LARGE SCALE GENOMIC DNA]</scope>
    <source>
        <strain evidence="6">12BBH14</strain>
    </source>
</reference>
<dbReference type="Gene3D" id="1.10.530.10">
    <property type="match status" value="1"/>
</dbReference>
<protein>
    <recommendedName>
        <fullName evidence="4">Mannosyl-glycoprotein endo-beta-N-acetylglucosamidase-like domain-containing protein</fullName>
    </recommendedName>
</protein>
<feature type="region of interest" description="Disordered" evidence="2">
    <location>
        <begin position="34"/>
        <end position="92"/>
    </location>
</feature>
<evidence type="ECO:0000256" key="3">
    <source>
        <dbReference type="SAM" id="SignalP"/>
    </source>
</evidence>
<dbReference type="Pfam" id="PF07538">
    <property type="entry name" value="ChW"/>
    <property type="match status" value="6"/>
</dbReference>
<keyword evidence="1" id="KW-0378">Hydrolase</keyword>
<dbReference type="InterPro" id="IPR006637">
    <property type="entry name" value="ChW"/>
</dbReference>
<keyword evidence="6" id="KW-1185">Reference proteome</keyword>
<sequence>MKRKWRKWVALILCMGMLSGSSILTYADEPAMAESQSAAEENTEQTAASETEEMDAALEVSEENEEVQSEAEQTGESQTADTSSGDQSGADAGMSMAAKEVYSIDENGNVYLLEEDNGGVVEESSARRYARAASEKIVNFRANASGQTVSDITEYTEYNTGESGYVYGRSGADAAYLGEVNGKVKFMIAGVVGLVDKSKVQVVNLSSAKSYSCYYADGTNLIHNITMNMTTPGYGGYVNVGPQQSYMKTGQTYYSYDGHYFYQNYSTMLSDYRNNTRKNSINPDNPYYNYFQYLPLRSQTGYSGSALNNMINRHASGNSKMNNTGANFVNRQNSYGTNALIMASVGAIESGWGSSSIAQSKNNLFGLNAVDSSPGESADTYKSVDACIQTFSETYLSKRYLRAGWSFYHGGFLGDKASGMNVSYASDPYWGEKIANIAWQLDNENGQKDRYKYTIGIKDTINTKYNVVNVRKEANTASNVLYTTTSSSGRSVSNYAVLIKGSSGSFYQIQSDPVLNSGRTAINSSSGAYNFSNMYAYISKDYVTVVSGKVSGGGDTQTPSASEGITYSVHAQTYGWMGEQKDGAMAGTEGEAKRLEAVKIKLRDPSVSGSVKYRSHIQSIGWTDWKSDGAMSGTEGQAKRMEAIQIQLTGKMAEKYDIYYRVHCQTYGWLDWAKNGETAGTTDGAKRMEALEIRLVKKGGAAPGETMRTYVQPLLQYQTHVQTYGWQEMAEGGVKAGTEGQAKRMEALKLSLVNQKYSGNIEYKVHVQTYGWMNTMRNGALAGTTGQAKRMEAIQIQLTGQMAKQYDIYYRVHSQSYGWLGWAKNGESAGTKGLAKRMEAIQIVLVKKGGEAPGSTDQRFVKA</sequence>
<feature type="signal peptide" evidence="3">
    <location>
        <begin position="1"/>
        <end position="27"/>
    </location>
</feature>
<gene>
    <name evidence="5" type="ORF">Lac1_12150</name>
</gene>
<dbReference type="InterPro" id="IPR051056">
    <property type="entry name" value="Glycosyl_Hydrolase_73"/>
</dbReference>
<feature type="compositionally biased region" description="Polar residues" evidence="2">
    <location>
        <begin position="74"/>
        <end position="87"/>
    </location>
</feature>
<dbReference type="SMART" id="SM00728">
    <property type="entry name" value="ChW"/>
    <property type="match status" value="6"/>
</dbReference>
<dbReference type="Pfam" id="PF01832">
    <property type="entry name" value="Glucosaminidase"/>
    <property type="match status" value="1"/>
</dbReference>
<dbReference type="Proteomes" id="UP001305815">
    <property type="component" value="Chromosome"/>
</dbReference>
<dbReference type="SMART" id="SM00047">
    <property type="entry name" value="LYZ2"/>
    <property type="match status" value="1"/>
</dbReference>
<proteinExistence type="predicted"/>
<evidence type="ECO:0000313" key="6">
    <source>
        <dbReference type="Proteomes" id="UP001305815"/>
    </source>
</evidence>
<evidence type="ECO:0000256" key="1">
    <source>
        <dbReference type="ARBA" id="ARBA00022801"/>
    </source>
</evidence>
<feature type="compositionally biased region" description="Acidic residues" evidence="2">
    <location>
        <begin position="50"/>
        <end position="69"/>
    </location>
</feature>
<evidence type="ECO:0000313" key="5">
    <source>
        <dbReference type="EMBL" id="BDZ77032.1"/>
    </source>
</evidence>
<dbReference type="PANTHER" id="PTHR33308:SF9">
    <property type="entry name" value="PEPTIDOGLYCAN HYDROLASE FLGJ"/>
    <property type="match status" value="1"/>
</dbReference>